<protein>
    <recommendedName>
        <fullName evidence="10">UDP-MurNAc-pentapeptide synthetase</fullName>
    </recommendedName>
</protein>
<dbReference type="HAMAP" id="MF_02019">
    <property type="entry name" value="MurF"/>
    <property type="match status" value="1"/>
</dbReference>
<evidence type="ECO:0000256" key="4">
    <source>
        <dbReference type="ARBA" id="ARBA00022741"/>
    </source>
</evidence>
<evidence type="ECO:0000256" key="9">
    <source>
        <dbReference type="ARBA" id="ARBA00023316"/>
    </source>
</evidence>
<dbReference type="InterPro" id="IPR036615">
    <property type="entry name" value="Mur_ligase_C_dom_sf"/>
</dbReference>
<evidence type="ECO:0000256" key="10">
    <source>
        <dbReference type="ARBA" id="ARBA00031461"/>
    </source>
</evidence>
<dbReference type="Gene3D" id="3.40.1190.10">
    <property type="entry name" value="Mur-like, catalytic domain"/>
    <property type="match status" value="1"/>
</dbReference>
<accession>A0A160VHI3</accession>
<keyword evidence="4" id="KW-0547">Nucleotide-binding</keyword>
<gene>
    <name evidence="14" type="ORF">MGWOODY_Mmi1711</name>
</gene>
<dbReference type="Pfam" id="PF01225">
    <property type="entry name" value="Mur_ligase"/>
    <property type="match status" value="1"/>
</dbReference>
<dbReference type="EMBL" id="FAXC01000389">
    <property type="protein sequence ID" value="CUV10270.1"/>
    <property type="molecule type" value="Genomic_DNA"/>
</dbReference>
<keyword evidence="1" id="KW-0963">Cytoplasm</keyword>
<dbReference type="PANTHER" id="PTHR43024:SF1">
    <property type="entry name" value="UDP-N-ACETYLMURAMOYL-TRIPEPTIDE--D-ALANYL-D-ALANINE LIGASE"/>
    <property type="match status" value="1"/>
</dbReference>
<keyword evidence="2 14" id="KW-0436">Ligase</keyword>
<feature type="domain" description="Mur ligase C-terminal" evidence="12">
    <location>
        <begin position="310"/>
        <end position="432"/>
    </location>
</feature>
<dbReference type="GO" id="GO:0009252">
    <property type="term" value="P:peptidoglycan biosynthetic process"/>
    <property type="evidence" value="ECO:0007669"/>
    <property type="project" value="UniProtKB-KW"/>
</dbReference>
<evidence type="ECO:0000256" key="7">
    <source>
        <dbReference type="ARBA" id="ARBA00022984"/>
    </source>
</evidence>
<name>A0A160VHI3_9ZZZZ</name>
<evidence type="ECO:0000256" key="5">
    <source>
        <dbReference type="ARBA" id="ARBA00022840"/>
    </source>
</evidence>
<dbReference type="InterPro" id="IPR004101">
    <property type="entry name" value="Mur_ligase_C"/>
</dbReference>
<dbReference type="InterPro" id="IPR051046">
    <property type="entry name" value="MurCDEF_CellWall_CoF430Synth"/>
</dbReference>
<dbReference type="GO" id="GO:0005524">
    <property type="term" value="F:ATP binding"/>
    <property type="evidence" value="ECO:0007669"/>
    <property type="project" value="UniProtKB-KW"/>
</dbReference>
<dbReference type="Gene3D" id="3.90.190.20">
    <property type="entry name" value="Mur ligase, C-terminal domain"/>
    <property type="match status" value="1"/>
</dbReference>
<evidence type="ECO:0000259" key="11">
    <source>
        <dbReference type="Pfam" id="PF01225"/>
    </source>
</evidence>
<keyword evidence="5" id="KW-0067">ATP-binding</keyword>
<keyword evidence="7" id="KW-0573">Peptidoglycan synthesis</keyword>
<dbReference type="AlphaFoldDB" id="A0A160VHI3"/>
<evidence type="ECO:0000256" key="3">
    <source>
        <dbReference type="ARBA" id="ARBA00022618"/>
    </source>
</evidence>
<organism evidence="14">
    <name type="scientific">hydrothermal vent metagenome</name>
    <dbReference type="NCBI Taxonomy" id="652676"/>
    <lineage>
        <taxon>unclassified sequences</taxon>
        <taxon>metagenomes</taxon>
        <taxon>ecological metagenomes</taxon>
    </lineage>
</organism>
<evidence type="ECO:0000259" key="12">
    <source>
        <dbReference type="Pfam" id="PF02875"/>
    </source>
</evidence>
<feature type="domain" description="Mur ligase N-terminal catalytic" evidence="11">
    <location>
        <begin position="26"/>
        <end position="74"/>
    </location>
</feature>
<dbReference type="SUPFAM" id="SSF53623">
    <property type="entry name" value="MurD-like peptide ligases, catalytic domain"/>
    <property type="match status" value="1"/>
</dbReference>
<reference evidence="14" key="1">
    <citation type="submission" date="2015-10" db="EMBL/GenBank/DDBJ databases">
        <authorList>
            <person name="Gilbert D.G."/>
        </authorList>
    </citation>
    <scope>NUCLEOTIDE SEQUENCE</scope>
</reference>
<keyword evidence="8" id="KW-0131">Cell cycle</keyword>
<keyword evidence="9" id="KW-0961">Cell wall biogenesis/degradation</keyword>
<dbReference type="InterPro" id="IPR005863">
    <property type="entry name" value="UDP-N-AcMur_synth"/>
</dbReference>
<dbReference type="GO" id="GO:0071555">
    <property type="term" value="P:cell wall organization"/>
    <property type="evidence" value="ECO:0007669"/>
    <property type="project" value="UniProtKB-KW"/>
</dbReference>
<dbReference type="GO" id="GO:0008360">
    <property type="term" value="P:regulation of cell shape"/>
    <property type="evidence" value="ECO:0007669"/>
    <property type="project" value="UniProtKB-KW"/>
</dbReference>
<dbReference type="InterPro" id="IPR013221">
    <property type="entry name" value="Mur_ligase_cen"/>
</dbReference>
<proteinExistence type="inferred from homology"/>
<evidence type="ECO:0000256" key="6">
    <source>
        <dbReference type="ARBA" id="ARBA00022960"/>
    </source>
</evidence>
<keyword evidence="3" id="KW-0132">Cell division</keyword>
<dbReference type="Gene3D" id="3.40.1390.10">
    <property type="entry name" value="MurE/MurF, N-terminal domain"/>
    <property type="match status" value="1"/>
</dbReference>
<evidence type="ECO:0000256" key="2">
    <source>
        <dbReference type="ARBA" id="ARBA00022598"/>
    </source>
</evidence>
<keyword evidence="6" id="KW-0133">Cell shape</keyword>
<dbReference type="GO" id="GO:0047480">
    <property type="term" value="F:UDP-N-acetylmuramoyl-tripeptide-D-alanyl-D-alanine ligase activity"/>
    <property type="evidence" value="ECO:0007669"/>
    <property type="project" value="InterPro"/>
</dbReference>
<feature type="domain" description="Mur ligase central" evidence="13">
    <location>
        <begin position="109"/>
        <end position="276"/>
    </location>
</feature>
<evidence type="ECO:0000259" key="13">
    <source>
        <dbReference type="Pfam" id="PF08245"/>
    </source>
</evidence>
<dbReference type="SUPFAM" id="SSF53244">
    <property type="entry name" value="MurD-like peptide ligases, peptide-binding domain"/>
    <property type="match status" value="1"/>
</dbReference>
<sequence>MRINLPDPVGFAEVFRKTIGIPFDTEVTGIATDSREVQSGDLYVAIAGERVDGHTFLKEVNDRGGNCALVNTVSKESTITQIKVDNPVTVIGKVARAWRDQFHIPVIGITGSNGKTSTKELVKHVLSAQYNVHATEGNYNTSIGLPLTLLQLSQVHTASILEMGANQLGDIAELCDIANPTHGIITNIAPAHLEGFGSIETVAETKGALFKKLNNGVSFVNAADHRVNALEVTGESISFGLTPECDFPADLHHEDDGTITLTIDTKEIPTYSVNLSFSKNVIACVAIARTLGLQWQEISEKIKSFQPPEGRCEVKNNGLFTIIDDTYNANLESTIAAIDYLQAFSGNGQRIFVFGDMFELGDSSLEQHRSVGKKCDEAELSAVLTVGQETIATDRAITNTEFHKHFDNKDDLLLSLKSIVNKGDKVLVKGSRGMQMETIVKDILTT</sequence>
<dbReference type="InterPro" id="IPR000713">
    <property type="entry name" value="Mur_ligase_N"/>
</dbReference>
<dbReference type="GO" id="GO:0051301">
    <property type="term" value="P:cell division"/>
    <property type="evidence" value="ECO:0007669"/>
    <property type="project" value="UniProtKB-KW"/>
</dbReference>
<dbReference type="Pfam" id="PF02875">
    <property type="entry name" value="Mur_ligase_C"/>
    <property type="match status" value="1"/>
</dbReference>
<dbReference type="Pfam" id="PF08245">
    <property type="entry name" value="Mur_ligase_M"/>
    <property type="match status" value="1"/>
</dbReference>
<evidence type="ECO:0000256" key="8">
    <source>
        <dbReference type="ARBA" id="ARBA00023306"/>
    </source>
</evidence>
<dbReference type="PANTHER" id="PTHR43024">
    <property type="entry name" value="UDP-N-ACETYLMURAMOYL-TRIPEPTIDE--D-ALANYL-D-ALANINE LIGASE"/>
    <property type="match status" value="1"/>
</dbReference>
<evidence type="ECO:0000313" key="14">
    <source>
        <dbReference type="EMBL" id="CUV10270.1"/>
    </source>
</evidence>
<dbReference type="SUPFAM" id="SSF63418">
    <property type="entry name" value="MurE/MurF N-terminal domain"/>
    <property type="match status" value="1"/>
</dbReference>
<evidence type="ECO:0000256" key="1">
    <source>
        <dbReference type="ARBA" id="ARBA00022490"/>
    </source>
</evidence>
<dbReference type="InterPro" id="IPR035911">
    <property type="entry name" value="MurE/MurF_N"/>
</dbReference>
<dbReference type="InterPro" id="IPR036565">
    <property type="entry name" value="Mur-like_cat_sf"/>
</dbReference>
<dbReference type="NCBIfam" id="TIGR01143">
    <property type="entry name" value="murF"/>
    <property type="match status" value="1"/>
</dbReference>